<keyword evidence="2" id="KW-1185">Reference proteome</keyword>
<reference evidence="1" key="1">
    <citation type="submission" date="2024-09" db="EMBL/GenBank/DDBJ databases">
        <title>Black Yeasts Isolated from many extreme environments.</title>
        <authorList>
            <person name="Coleine C."/>
            <person name="Stajich J.E."/>
            <person name="Selbmann L."/>
        </authorList>
    </citation>
    <scope>NUCLEOTIDE SEQUENCE</scope>
    <source>
        <strain evidence="1">CCFEE 5737</strain>
    </source>
</reference>
<dbReference type="Proteomes" id="UP001186974">
    <property type="component" value="Unassembled WGS sequence"/>
</dbReference>
<evidence type="ECO:0000313" key="2">
    <source>
        <dbReference type="Proteomes" id="UP001186974"/>
    </source>
</evidence>
<evidence type="ECO:0000313" key="1">
    <source>
        <dbReference type="EMBL" id="KAK3069846.1"/>
    </source>
</evidence>
<comment type="caution">
    <text evidence="1">The sequence shown here is derived from an EMBL/GenBank/DDBJ whole genome shotgun (WGS) entry which is preliminary data.</text>
</comment>
<organism evidence="1 2">
    <name type="scientific">Coniosporium uncinatum</name>
    <dbReference type="NCBI Taxonomy" id="93489"/>
    <lineage>
        <taxon>Eukaryota</taxon>
        <taxon>Fungi</taxon>
        <taxon>Dikarya</taxon>
        <taxon>Ascomycota</taxon>
        <taxon>Pezizomycotina</taxon>
        <taxon>Dothideomycetes</taxon>
        <taxon>Dothideomycetes incertae sedis</taxon>
        <taxon>Coniosporium</taxon>
    </lineage>
</organism>
<accession>A0ACC3DG30</accession>
<sequence length="213" mass="24014">AELEKELDESRAKIAILEAQLNEQRRRSQRSSLDPRDSQNIERASSPSTNPRKSTHQTLPSPPPAIPLPPLPGSPPPGAAPSPPTSRHTSKDIAQAQLVEDQEARIRTIEKHLFAEKQLTATLEEALTDLESSSTKLKSEMDGWRRKCHGLEEELTSLKKESKISRHSVQQLEEERNARMRIEAERTNLEQRMAQLSMANKKKRSGKSNLNCF</sequence>
<gene>
    <name evidence="1" type="ORF">LTS18_000218</name>
</gene>
<name>A0ACC3DG30_9PEZI</name>
<feature type="non-terminal residue" evidence="1">
    <location>
        <position position="1"/>
    </location>
</feature>
<dbReference type="EMBL" id="JAWDJW010005050">
    <property type="protein sequence ID" value="KAK3069846.1"/>
    <property type="molecule type" value="Genomic_DNA"/>
</dbReference>
<protein>
    <submittedName>
        <fullName evidence="1">Uncharacterized protein</fullName>
    </submittedName>
</protein>
<proteinExistence type="predicted"/>